<keyword evidence="3" id="KW-1185">Reference proteome</keyword>
<feature type="domain" description="HTH cro/C1-type" evidence="1">
    <location>
        <begin position="18"/>
        <end position="72"/>
    </location>
</feature>
<dbReference type="RefSeq" id="WP_208260116.1">
    <property type="nucleotide sequence ID" value="NZ_JAGEOJ010000015.1"/>
</dbReference>
<dbReference type="InterPro" id="IPR043917">
    <property type="entry name" value="DUF5753"/>
</dbReference>
<dbReference type="SMART" id="SM00530">
    <property type="entry name" value="HTH_XRE"/>
    <property type="match status" value="1"/>
</dbReference>
<dbReference type="EMBL" id="JAGEOJ010000015">
    <property type="protein sequence ID" value="MBO2452235.1"/>
    <property type="molecule type" value="Genomic_DNA"/>
</dbReference>
<dbReference type="InterPro" id="IPR001387">
    <property type="entry name" value="Cro/C1-type_HTH"/>
</dbReference>
<gene>
    <name evidence="2" type="ORF">J4573_34455</name>
</gene>
<evidence type="ECO:0000313" key="3">
    <source>
        <dbReference type="Proteomes" id="UP000669179"/>
    </source>
</evidence>
<name>A0A939PGI5_9ACTN</name>
<dbReference type="SUPFAM" id="SSF47413">
    <property type="entry name" value="lambda repressor-like DNA-binding domains"/>
    <property type="match status" value="1"/>
</dbReference>
<accession>A0A939PGI5</accession>
<dbReference type="Pfam" id="PF13560">
    <property type="entry name" value="HTH_31"/>
    <property type="match status" value="1"/>
</dbReference>
<dbReference type="InterPro" id="IPR010982">
    <property type="entry name" value="Lambda_DNA-bd_dom_sf"/>
</dbReference>
<sequence>MSASPRPSVRQRRLAAELRRLREDLDLTGDDVAARLEWSTAKVSRIENARTGARLADVRRMLDLYEVNGPHREELVELAKDAAEKRWWEDYPSIGSGYAQLIALEADASKALCWENLVIPGLLQTEAYARSVIRGWQVVDTLTPQEIERRIEVRMRRQQVVHRQTRPLELGVVLDEAVLKRRIGDPEVMIEQVEHLHRISTAPHIQIQIMPLNNPHRILGGSFTLLEFPPLYDTPFPDTVHTESLTLHYLENERETNMYRLAHDQMGQDSLSPDESRLLLEEIRDWWRRSS</sequence>
<comment type="caution">
    <text evidence="2">The sequence shown here is derived from an EMBL/GenBank/DDBJ whole genome shotgun (WGS) entry which is preliminary data.</text>
</comment>
<dbReference type="GO" id="GO:0003677">
    <property type="term" value="F:DNA binding"/>
    <property type="evidence" value="ECO:0007669"/>
    <property type="project" value="InterPro"/>
</dbReference>
<dbReference type="AlphaFoldDB" id="A0A939PGI5"/>
<organism evidence="2 3">
    <name type="scientific">Actinomadura barringtoniae</name>
    <dbReference type="NCBI Taxonomy" id="1427535"/>
    <lineage>
        <taxon>Bacteria</taxon>
        <taxon>Bacillati</taxon>
        <taxon>Actinomycetota</taxon>
        <taxon>Actinomycetes</taxon>
        <taxon>Streptosporangiales</taxon>
        <taxon>Thermomonosporaceae</taxon>
        <taxon>Actinomadura</taxon>
    </lineage>
</organism>
<dbReference type="CDD" id="cd00093">
    <property type="entry name" value="HTH_XRE"/>
    <property type="match status" value="1"/>
</dbReference>
<dbReference type="PROSITE" id="PS50943">
    <property type="entry name" value="HTH_CROC1"/>
    <property type="match status" value="1"/>
</dbReference>
<proteinExistence type="predicted"/>
<reference evidence="2" key="1">
    <citation type="submission" date="2021-03" db="EMBL/GenBank/DDBJ databases">
        <authorList>
            <person name="Kanchanasin P."/>
            <person name="Saeng-In P."/>
            <person name="Phongsopitanun W."/>
            <person name="Yuki M."/>
            <person name="Kudo T."/>
            <person name="Ohkuma M."/>
            <person name="Tanasupawat S."/>
        </authorList>
    </citation>
    <scope>NUCLEOTIDE SEQUENCE</scope>
    <source>
        <strain evidence="2">GKU 128</strain>
    </source>
</reference>
<evidence type="ECO:0000259" key="1">
    <source>
        <dbReference type="PROSITE" id="PS50943"/>
    </source>
</evidence>
<protein>
    <submittedName>
        <fullName evidence="2">Helix-turn-helix domain-containing protein</fullName>
    </submittedName>
</protein>
<evidence type="ECO:0000313" key="2">
    <source>
        <dbReference type="EMBL" id="MBO2452235.1"/>
    </source>
</evidence>
<dbReference type="Gene3D" id="1.10.260.40">
    <property type="entry name" value="lambda repressor-like DNA-binding domains"/>
    <property type="match status" value="1"/>
</dbReference>
<dbReference type="Proteomes" id="UP000669179">
    <property type="component" value="Unassembled WGS sequence"/>
</dbReference>
<dbReference type="Pfam" id="PF19054">
    <property type="entry name" value="DUF5753"/>
    <property type="match status" value="1"/>
</dbReference>